<dbReference type="PANTHER" id="PTHR43806:SF11">
    <property type="entry name" value="CEREVISIN-RELATED"/>
    <property type="match status" value="1"/>
</dbReference>
<keyword evidence="11" id="KW-1185">Reference proteome</keyword>
<reference evidence="10 11" key="1">
    <citation type="submission" date="2020-04" db="EMBL/GenBank/DDBJ databases">
        <title>Perkinsus chesapeaki whole genome sequence.</title>
        <authorList>
            <person name="Bogema D.R."/>
        </authorList>
    </citation>
    <scope>NUCLEOTIDE SEQUENCE [LARGE SCALE GENOMIC DNA]</scope>
    <source>
        <strain evidence="10">ATCC PRA-425</strain>
    </source>
</reference>
<evidence type="ECO:0000256" key="4">
    <source>
        <dbReference type="ARBA" id="ARBA00022825"/>
    </source>
</evidence>
<feature type="chain" id="PRO_5029799047" description="subtilisin" evidence="8">
    <location>
        <begin position="20"/>
        <end position="327"/>
    </location>
</feature>
<evidence type="ECO:0000256" key="2">
    <source>
        <dbReference type="ARBA" id="ARBA00022670"/>
    </source>
</evidence>
<dbReference type="Gene3D" id="3.40.50.200">
    <property type="entry name" value="Peptidase S8/S53 domain"/>
    <property type="match status" value="1"/>
</dbReference>
<evidence type="ECO:0000313" key="10">
    <source>
        <dbReference type="EMBL" id="KAF4676952.1"/>
    </source>
</evidence>
<feature type="signal peptide" evidence="8">
    <location>
        <begin position="1"/>
        <end position="19"/>
    </location>
</feature>
<evidence type="ECO:0000256" key="7">
    <source>
        <dbReference type="PROSITE-ProRule" id="PRU01240"/>
    </source>
</evidence>
<comment type="caution">
    <text evidence="7">Lacks conserved residue(s) required for the propagation of feature annotation.</text>
</comment>
<evidence type="ECO:0000256" key="5">
    <source>
        <dbReference type="ARBA" id="ARBA00023529"/>
    </source>
</evidence>
<gene>
    <name evidence="10" type="ORF">FOL47_004194</name>
</gene>
<evidence type="ECO:0000256" key="3">
    <source>
        <dbReference type="ARBA" id="ARBA00022801"/>
    </source>
</evidence>
<organism evidence="10 11">
    <name type="scientific">Perkinsus chesapeaki</name>
    <name type="common">Clam parasite</name>
    <name type="synonym">Perkinsus andrewsi</name>
    <dbReference type="NCBI Taxonomy" id="330153"/>
    <lineage>
        <taxon>Eukaryota</taxon>
        <taxon>Sar</taxon>
        <taxon>Alveolata</taxon>
        <taxon>Perkinsozoa</taxon>
        <taxon>Perkinsea</taxon>
        <taxon>Perkinsida</taxon>
        <taxon>Perkinsidae</taxon>
        <taxon>Perkinsus</taxon>
    </lineage>
</organism>
<dbReference type="Pfam" id="PF00082">
    <property type="entry name" value="Peptidase_S8"/>
    <property type="match status" value="1"/>
</dbReference>
<keyword evidence="2" id="KW-0645">Protease</keyword>
<dbReference type="InterPro" id="IPR000209">
    <property type="entry name" value="Peptidase_S8/S53_dom"/>
</dbReference>
<evidence type="ECO:0000313" key="11">
    <source>
        <dbReference type="Proteomes" id="UP000591131"/>
    </source>
</evidence>
<name>A0A7J6MZ90_PERCH</name>
<keyword evidence="3" id="KW-0378">Hydrolase</keyword>
<proteinExistence type="inferred from homology"/>
<protein>
    <recommendedName>
        <fullName evidence="6">subtilisin</fullName>
        <ecNumber evidence="6">3.4.21.62</ecNumber>
    </recommendedName>
</protein>
<comment type="catalytic activity">
    <reaction evidence="5">
        <text>Hydrolysis of proteins with broad specificity for peptide bonds, and a preference for a large uncharged residue in P1. Hydrolyzes peptide amides.</text>
        <dbReference type="EC" id="3.4.21.62"/>
    </reaction>
</comment>
<dbReference type="InterPro" id="IPR015500">
    <property type="entry name" value="Peptidase_S8_subtilisin-rel"/>
</dbReference>
<comment type="similarity">
    <text evidence="1 7">Belongs to the peptidase S8 family.</text>
</comment>
<evidence type="ECO:0000259" key="9">
    <source>
        <dbReference type="Pfam" id="PF00082"/>
    </source>
</evidence>
<dbReference type="PANTHER" id="PTHR43806">
    <property type="entry name" value="PEPTIDASE S8"/>
    <property type="match status" value="1"/>
</dbReference>
<evidence type="ECO:0000256" key="1">
    <source>
        <dbReference type="ARBA" id="ARBA00011073"/>
    </source>
</evidence>
<accession>A0A7J6MZ90</accession>
<feature type="domain" description="Peptidase S8/S53" evidence="9">
    <location>
        <begin position="59"/>
        <end position="300"/>
    </location>
</feature>
<evidence type="ECO:0000256" key="8">
    <source>
        <dbReference type="SAM" id="SignalP"/>
    </source>
</evidence>
<dbReference type="EC" id="3.4.21.62" evidence="6"/>
<dbReference type="InterPro" id="IPR050131">
    <property type="entry name" value="Peptidase_S8_subtilisin-like"/>
</dbReference>
<dbReference type="SUPFAM" id="SSF52743">
    <property type="entry name" value="Subtilisin-like"/>
    <property type="match status" value="1"/>
</dbReference>
<dbReference type="EMBL" id="JAAPAO010000024">
    <property type="protein sequence ID" value="KAF4676952.1"/>
    <property type="molecule type" value="Genomic_DNA"/>
</dbReference>
<sequence>MFYTLLSLLLAISIRMTASTLVDPDDEYYKSKQKSYLDAIELADAWRTIIERGYRVRSSVAIIGFGINYIHPDLDETASDGYDVVTKGGCEEDRDGNGTPLAGIIGATIDNEIGIAGVTEAIDLMPICIDSYLNDPHVAAAINYAVDKNFGVILYPSARYGPFSSDVVAALKRASNANISIVCPAGDDGKDISAAGEQVYPCKYTDDIDGVICVTGTYRDIMLLSDDSNYAPYVDIAAPMEVFTTTVSNGYGVAKGTPYSAALVAGIVALMKTSSVGTLTAEKVKYILQQSSDLGVTSDEGLTMQFGRVNVLEAIKMVIKGVSNAPI</sequence>
<dbReference type="PRINTS" id="PR00723">
    <property type="entry name" value="SUBTILISIN"/>
</dbReference>
<dbReference type="GO" id="GO:0006508">
    <property type="term" value="P:proteolysis"/>
    <property type="evidence" value="ECO:0007669"/>
    <property type="project" value="UniProtKB-KW"/>
</dbReference>
<dbReference type="InterPro" id="IPR036852">
    <property type="entry name" value="Peptidase_S8/S53_dom_sf"/>
</dbReference>
<dbReference type="GO" id="GO:0004252">
    <property type="term" value="F:serine-type endopeptidase activity"/>
    <property type="evidence" value="ECO:0007669"/>
    <property type="project" value="UniProtKB-EC"/>
</dbReference>
<dbReference type="AlphaFoldDB" id="A0A7J6MZ90"/>
<comment type="caution">
    <text evidence="10">The sequence shown here is derived from an EMBL/GenBank/DDBJ whole genome shotgun (WGS) entry which is preliminary data.</text>
</comment>
<keyword evidence="4" id="KW-0720">Serine protease</keyword>
<dbReference type="PROSITE" id="PS51892">
    <property type="entry name" value="SUBTILASE"/>
    <property type="match status" value="1"/>
</dbReference>
<evidence type="ECO:0000256" key="6">
    <source>
        <dbReference type="ARBA" id="ARBA00023619"/>
    </source>
</evidence>
<dbReference type="Proteomes" id="UP000591131">
    <property type="component" value="Unassembled WGS sequence"/>
</dbReference>
<keyword evidence="8" id="KW-0732">Signal</keyword>